<name>A0AAD7NUD5_9AGAR</name>
<evidence type="ECO:0000313" key="2">
    <source>
        <dbReference type="EMBL" id="KAJ7776430.1"/>
    </source>
</evidence>
<feature type="region of interest" description="Disordered" evidence="1">
    <location>
        <begin position="114"/>
        <end position="133"/>
    </location>
</feature>
<proteinExistence type="predicted"/>
<evidence type="ECO:0000313" key="3">
    <source>
        <dbReference type="Proteomes" id="UP001215598"/>
    </source>
</evidence>
<reference evidence="2" key="1">
    <citation type="submission" date="2023-03" db="EMBL/GenBank/DDBJ databases">
        <title>Massive genome expansion in bonnet fungi (Mycena s.s.) driven by repeated elements and novel gene families across ecological guilds.</title>
        <authorList>
            <consortium name="Lawrence Berkeley National Laboratory"/>
            <person name="Harder C.B."/>
            <person name="Miyauchi S."/>
            <person name="Viragh M."/>
            <person name="Kuo A."/>
            <person name="Thoen E."/>
            <person name="Andreopoulos B."/>
            <person name="Lu D."/>
            <person name="Skrede I."/>
            <person name="Drula E."/>
            <person name="Henrissat B."/>
            <person name="Morin E."/>
            <person name="Kohler A."/>
            <person name="Barry K."/>
            <person name="LaButti K."/>
            <person name="Morin E."/>
            <person name="Salamov A."/>
            <person name="Lipzen A."/>
            <person name="Mereny Z."/>
            <person name="Hegedus B."/>
            <person name="Baldrian P."/>
            <person name="Stursova M."/>
            <person name="Weitz H."/>
            <person name="Taylor A."/>
            <person name="Grigoriev I.V."/>
            <person name="Nagy L.G."/>
            <person name="Martin F."/>
            <person name="Kauserud H."/>
        </authorList>
    </citation>
    <scope>NUCLEOTIDE SEQUENCE</scope>
    <source>
        <strain evidence="2">CBHHK182m</strain>
    </source>
</reference>
<protein>
    <submittedName>
        <fullName evidence="2">Uncharacterized protein</fullName>
    </submittedName>
</protein>
<feature type="region of interest" description="Disordered" evidence="1">
    <location>
        <begin position="78"/>
        <end position="105"/>
    </location>
</feature>
<accession>A0AAD7NUD5</accession>
<organism evidence="2 3">
    <name type="scientific">Mycena metata</name>
    <dbReference type="NCBI Taxonomy" id="1033252"/>
    <lineage>
        <taxon>Eukaryota</taxon>
        <taxon>Fungi</taxon>
        <taxon>Dikarya</taxon>
        <taxon>Basidiomycota</taxon>
        <taxon>Agaricomycotina</taxon>
        <taxon>Agaricomycetes</taxon>
        <taxon>Agaricomycetidae</taxon>
        <taxon>Agaricales</taxon>
        <taxon>Marasmiineae</taxon>
        <taxon>Mycenaceae</taxon>
        <taxon>Mycena</taxon>
    </lineage>
</organism>
<evidence type="ECO:0000256" key="1">
    <source>
        <dbReference type="SAM" id="MobiDB-lite"/>
    </source>
</evidence>
<feature type="region of interest" description="Disordered" evidence="1">
    <location>
        <begin position="24"/>
        <end position="50"/>
    </location>
</feature>
<dbReference type="Proteomes" id="UP001215598">
    <property type="component" value="Unassembled WGS sequence"/>
</dbReference>
<comment type="caution">
    <text evidence="2">The sequence shown here is derived from an EMBL/GenBank/DDBJ whole genome shotgun (WGS) entry which is preliminary data.</text>
</comment>
<sequence length="241" mass="25900">MTARVGRRRRSSRGSCWWGPGRARGHARPLCGTTRSRGRGVSHRRRPFVALSPPPRYTGLTAHCSLLDAAFIPLSPPSAAAAAPPTRPAVGVASAQRSSPPHVGPRHLPSPLLKTAHTPCGSPTHVLRSPHHRPNGVCLNLPSTPIPHDVAFGAPRSKRGPSLTGTMTCVRTLAEDTALAVIPVPSLFAHHVMIRHGSLGTLRRELPFHFNFELHIILALPQAVKARIITTPRGRMVRSGV</sequence>
<dbReference type="EMBL" id="JARKIB010000009">
    <property type="protein sequence ID" value="KAJ7776430.1"/>
    <property type="molecule type" value="Genomic_DNA"/>
</dbReference>
<gene>
    <name evidence="2" type="ORF">B0H16DRAFT_1712802</name>
</gene>
<feature type="compositionally biased region" description="Basic residues" evidence="1">
    <location>
        <begin position="36"/>
        <end position="47"/>
    </location>
</feature>
<keyword evidence="3" id="KW-1185">Reference proteome</keyword>
<dbReference type="AlphaFoldDB" id="A0AAD7NUD5"/>